<keyword evidence="1" id="KW-0472">Membrane</keyword>
<comment type="caution">
    <text evidence="2">The sequence shown here is derived from an EMBL/GenBank/DDBJ whole genome shotgun (WGS) entry which is preliminary data.</text>
</comment>
<accession>A0ABS3QK89</accession>
<dbReference type="Proteomes" id="UP000664369">
    <property type="component" value="Unassembled WGS sequence"/>
</dbReference>
<keyword evidence="1" id="KW-1133">Transmembrane helix</keyword>
<organism evidence="2 3">
    <name type="scientific">Hymenobacter negativus</name>
    <dbReference type="NCBI Taxonomy" id="2795026"/>
    <lineage>
        <taxon>Bacteria</taxon>
        <taxon>Pseudomonadati</taxon>
        <taxon>Bacteroidota</taxon>
        <taxon>Cytophagia</taxon>
        <taxon>Cytophagales</taxon>
        <taxon>Hymenobacteraceae</taxon>
        <taxon>Hymenobacter</taxon>
    </lineage>
</organism>
<reference evidence="2 3" key="1">
    <citation type="submission" date="2021-03" db="EMBL/GenBank/DDBJ databases">
        <authorList>
            <person name="Kim M.K."/>
        </authorList>
    </citation>
    <scope>NUCLEOTIDE SEQUENCE [LARGE SCALE GENOMIC DNA]</scope>
    <source>
        <strain evidence="2 3">BT442</strain>
    </source>
</reference>
<proteinExistence type="predicted"/>
<name>A0ABS3QK89_9BACT</name>
<dbReference type="EMBL" id="JAGETZ010000011">
    <property type="protein sequence ID" value="MBO2011408.1"/>
    <property type="molecule type" value="Genomic_DNA"/>
</dbReference>
<evidence type="ECO:0000313" key="3">
    <source>
        <dbReference type="Proteomes" id="UP000664369"/>
    </source>
</evidence>
<keyword evidence="1" id="KW-0812">Transmembrane</keyword>
<feature type="transmembrane region" description="Helical" evidence="1">
    <location>
        <begin position="58"/>
        <end position="83"/>
    </location>
</feature>
<evidence type="ECO:0000313" key="2">
    <source>
        <dbReference type="EMBL" id="MBO2011408.1"/>
    </source>
</evidence>
<sequence length="89" mass="10098">MVWLILDTWPDDAELLWLVRGLVLGTHLLIWQHSVSPLHDVPSTGKLPGWLVTAHTTWFGLLLLFQAACIFCLPIIDILGSLIRETDFH</sequence>
<dbReference type="RefSeq" id="WP_208177099.1">
    <property type="nucleotide sequence ID" value="NZ_JAGETZ010000011.1"/>
</dbReference>
<keyword evidence="3" id="KW-1185">Reference proteome</keyword>
<protein>
    <submittedName>
        <fullName evidence="2">Uncharacterized protein</fullName>
    </submittedName>
</protein>
<gene>
    <name evidence="2" type="ORF">J4E00_20255</name>
</gene>
<evidence type="ECO:0000256" key="1">
    <source>
        <dbReference type="SAM" id="Phobius"/>
    </source>
</evidence>